<evidence type="ECO:0008006" key="4">
    <source>
        <dbReference type="Google" id="ProtNLM"/>
    </source>
</evidence>
<sequence length="276" mass="29765">MDDPPDDTGQPPTNVLPSLLAPPSLASFVTVSDATTMYCSEDEINKKKSSQPPSLNDVPFLPHLSIKGSTQPSLATPDSTSPSAIKIEAFPSASCVLHPVSFGKILQSAKVKDIVNGSVKRIRRNYIALSFLTPTAANTFRCKPLLAVKGLSAFIPSFNITRLGLVRGVPSDWTPEGILGCIAVPEGCAQPRCFKCNNVHIDESCAVRDDEVSCLHCLGQHTTISKLCSELDRQKRIKISMAKDSIFYSETSKKHSSMCKSYANAAASFFSNPSTQ</sequence>
<gene>
    <name evidence="2" type="ORF">EVAR_85075_1</name>
</gene>
<name>A0A4C1XEF6_EUMVA</name>
<dbReference type="OrthoDB" id="6931295at2759"/>
<organism evidence="2 3">
    <name type="scientific">Eumeta variegata</name>
    <name type="common">Bagworm moth</name>
    <name type="synonym">Eumeta japonica</name>
    <dbReference type="NCBI Taxonomy" id="151549"/>
    <lineage>
        <taxon>Eukaryota</taxon>
        <taxon>Metazoa</taxon>
        <taxon>Ecdysozoa</taxon>
        <taxon>Arthropoda</taxon>
        <taxon>Hexapoda</taxon>
        <taxon>Insecta</taxon>
        <taxon>Pterygota</taxon>
        <taxon>Neoptera</taxon>
        <taxon>Endopterygota</taxon>
        <taxon>Lepidoptera</taxon>
        <taxon>Glossata</taxon>
        <taxon>Ditrysia</taxon>
        <taxon>Tineoidea</taxon>
        <taxon>Psychidae</taxon>
        <taxon>Oiketicinae</taxon>
        <taxon>Eumeta</taxon>
    </lineage>
</organism>
<dbReference type="Proteomes" id="UP000299102">
    <property type="component" value="Unassembled WGS sequence"/>
</dbReference>
<evidence type="ECO:0000313" key="3">
    <source>
        <dbReference type="Proteomes" id="UP000299102"/>
    </source>
</evidence>
<reference evidence="2 3" key="1">
    <citation type="journal article" date="2019" name="Commun. Biol.">
        <title>The bagworm genome reveals a unique fibroin gene that provides high tensile strength.</title>
        <authorList>
            <person name="Kono N."/>
            <person name="Nakamura H."/>
            <person name="Ohtoshi R."/>
            <person name="Tomita M."/>
            <person name="Numata K."/>
            <person name="Arakawa K."/>
        </authorList>
    </citation>
    <scope>NUCLEOTIDE SEQUENCE [LARGE SCALE GENOMIC DNA]</scope>
</reference>
<feature type="compositionally biased region" description="Low complexity" evidence="1">
    <location>
        <begin position="7"/>
        <end position="20"/>
    </location>
</feature>
<proteinExistence type="predicted"/>
<keyword evidence="3" id="KW-1185">Reference proteome</keyword>
<dbReference type="AlphaFoldDB" id="A0A4C1XEF6"/>
<dbReference type="EMBL" id="BGZK01000796">
    <property type="protein sequence ID" value="GBP60814.1"/>
    <property type="molecule type" value="Genomic_DNA"/>
</dbReference>
<protein>
    <recommendedName>
        <fullName evidence="4">Nucleic-acid-binding protein from transposon X-element</fullName>
    </recommendedName>
</protein>
<comment type="caution">
    <text evidence="2">The sequence shown here is derived from an EMBL/GenBank/DDBJ whole genome shotgun (WGS) entry which is preliminary data.</text>
</comment>
<feature type="region of interest" description="Disordered" evidence="1">
    <location>
        <begin position="1"/>
        <end position="20"/>
    </location>
</feature>
<accession>A0A4C1XEF6</accession>
<evidence type="ECO:0000313" key="2">
    <source>
        <dbReference type="EMBL" id="GBP60814.1"/>
    </source>
</evidence>
<evidence type="ECO:0000256" key="1">
    <source>
        <dbReference type="SAM" id="MobiDB-lite"/>
    </source>
</evidence>